<proteinExistence type="predicted"/>
<sequence length="68" mass="8033">MFHFQVRGGSTRTLRTSRGEKAWDLDHETKKFEVRTASKQANERRSQRRHHETNLVLLNINTNDPNSQ</sequence>
<reference evidence="2 3" key="1">
    <citation type="journal article" date="2024" name="Commun. Biol.">
        <title>Comparative genomic analysis of thermophilic fungi reveals convergent evolutionary adaptations and gene losses.</title>
        <authorList>
            <person name="Steindorff A.S."/>
            <person name="Aguilar-Pontes M.V."/>
            <person name="Robinson A.J."/>
            <person name="Andreopoulos B."/>
            <person name="LaButti K."/>
            <person name="Kuo A."/>
            <person name="Mondo S."/>
            <person name="Riley R."/>
            <person name="Otillar R."/>
            <person name="Haridas S."/>
            <person name="Lipzen A."/>
            <person name="Grimwood J."/>
            <person name="Schmutz J."/>
            <person name="Clum A."/>
            <person name="Reid I.D."/>
            <person name="Moisan M.C."/>
            <person name="Butler G."/>
            <person name="Nguyen T.T.M."/>
            <person name="Dewar K."/>
            <person name="Conant G."/>
            <person name="Drula E."/>
            <person name="Henrissat B."/>
            <person name="Hansel C."/>
            <person name="Singer S."/>
            <person name="Hutchinson M.I."/>
            <person name="de Vries R.P."/>
            <person name="Natvig D.O."/>
            <person name="Powell A.J."/>
            <person name="Tsang A."/>
            <person name="Grigoriev I.V."/>
        </authorList>
    </citation>
    <scope>NUCLEOTIDE SEQUENCE [LARGE SCALE GENOMIC DNA]</scope>
    <source>
        <strain evidence="2 3">CBS 494.80</strain>
    </source>
</reference>
<feature type="compositionally biased region" description="Polar residues" evidence="1">
    <location>
        <begin position="59"/>
        <end position="68"/>
    </location>
</feature>
<dbReference type="EMBL" id="JAZHXI010000008">
    <property type="protein sequence ID" value="KAL2069031.1"/>
    <property type="molecule type" value="Genomic_DNA"/>
</dbReference>
<dbReference type="Proteomes" id="UP001595075">
    <property type="component" value="Unassembled WGS sequence"/>
</dbReference>
<organism evidence="2 3">
    <name type="scientific">Oculimacula yallundae</name>
    <dbReference type="NCBI Taxonomy" id="86028"/>
    <lineage>
        <taxon>Eukaryota</taxon>
        <taxon>Fungi</taxon>
        <taxon>Dikarya</taxon>
        <taxon>Ascomycota</taxon>
        <taxon>Pezizomycotina</taxon>
        <taxon>Leotiomycetes</taxon>
        <taxon>Helotiales</taxon>
        <taxon>Ploettnerulaceae</taxon>
        <taxon>Oculimacula</taxon>
    </lineage>
</organism>
<feature type="compositionally biased region" description="Basic and acidic residues" evidence="1">
    <location>
        <begin position="34"/>
        <end position="45"/>
    </location>
</feature>
<protein>
    <submittedName>
        <fullName evidence="2">Uncharacterized protein</fullName>
    </submittedName>
</protein>
<evidence type="ECO:0000256" key="1">
    <source>
        <dbReference type="SAM" id="MobiDB-lite"/>
    </source>
</evidence>
<keyword evidence="3" id="KW-1185">Reference proteome</keyword>
<comment type="caution">
    <text evidence="2">The sequence shown here is derived from an EMBL/GenBank/DDBJ whole genome shotgun (WGS) entry which is preliminary data.</text>
</comment>
<evidence type="ECO:0000313" key="3">
    <source>
        <dbReference type="Proteomes" id="UP001595075"/>
    </source>
</evidence>
<name>A0ABR4CIF7_9HELO</name>
<feature type="region of interest" description="Disordered" evidence="1">
    <location>
        <begin position="34"/>
        <end position="68"/>
    </location>
</feature>
<gene>
    <name evidence="2" type="ORF">VTL71DRAFT_15369</name>
</gene>
<evidence type="ECO:0000313" key="2">
    <source>
        <dbReference type="EMBL" id="KAL2069031.1"/>
    </source>
</evidence>
<accession>A0ABR4CIF7</accession>